<dbReference type="PANTHER" id="PTHR35007:SF2">
    <property type="entry name" value="PILUS ASSEMBLE PROTEIN"/>
    <property type="match status" value="1"/>
</dbReference>
<dbReference type="Pfam" id="PF00482">
    <property type="entry name" value="T2SSF"/>
    <property type="match status" value="1"/>
</dbReference>
<dbReference type="EMBL" id="JADRCR010000002">
    <property type="protein sequence ID" value="MBK5143530.1"/>
    <property type="molecule type" value="Genomic_DNA"/>
</dbReference>
<feature type="transmembrane region" description="Helical" evidence="6">
    <location>
        <begin position="6"/>
        <end position="22"/>
    </location>
</feature>
<dbReference type="RefSeq" id="WP_218466417.1">
    <property type="nucleotide sequence ID" value="NZ_JADRCR010000002.1"/>
</dbReference>
<evidence type="ECO:0000259" key="7">
    <source>
        <dbReference type="Pfam" id="PF00482"/>
    </source>
</evidence>
<dbReference type="PANTHER" id="PTHR35007">
    <property type="entry name" value="INTEGRAL MEMBRANE PROTEIN-RELATED"/>
    <property type="match status" value="1"/>
</dbReference>
<keyword evidence="2" id="KW-1003">Cell membrane</keyword>
<reference evidence="8 9" key="1">
    <citation type="submission" date="2020-11" db="EMBL/GenBank/DDBJ databases">
        <title>Insectihabitans protaetiae gen. nov. sp. nov. and Insectihabitans allomyrinae sp. nov., isolated from larvae of Protaetia brevitarsis seulensis and Allomyrina dichotoma, respectively.</title>
        <authorList>
            <person name="Lee S.D."/>
            <person name="Byeon Y.-S."/>
            <person name="Kim S.-M."/>
            <person name="Yang H.L."/>
            <person name="Kim I.S."/>
        </authorList>
    </citation>
    <scope>NUCLEOTIDE SEQUENCE [LARGE SCALE GENOMIC DNA]</scope>
    <source>
        <strain evidence="8 9">BWR-B9</strain>
    </source>
</reference>
<protein>
    <submittedName>
        <fullName evidence="8">Type II secretion system F family protein</fullName>
    </submittedName>
</protein>
<comment type="subcellular location">
    <subcellularLocation>
        <location evidence="1">Cell membrane</location>
        <topology evidence="1">Multi-pass membrane protein</topology>
    </subcellularLocation>
</comment>
<evidence type="ECO:0000256" key="3">
    <source>
        <dbReference type="ARBA" id="ARBA00022692"/>
    </source>
</evidence>
<evidence type="ECO:0000256" key="1">
    <source>
        <dbReference type="ARBA" id="ARBA00004651"/>
    </source>
</evidence>
<proteinExistence type="predicted"/>
<feature type="transmembrane region" description="Helical" evidence="6">
    <location>
        <begin position="74"/>
        <end position="91"/>
    </location>
</feature>
<accession>A0ABS1IQE9</accession>
<evidence type="ECO:0000256" key="6">
    <source>
        <dbReference type="SAM" id="Phobius"/>
    </source>
</evidence>
<feature type="transmembrane region" description="Helical" evidence="6">
    <location>
        <begin position="97"/>
        <end position="118"/>
    </location>
</feature>
<name>A0ABS1IQE9_9GAMM</name>
<evidence type="ECO:0000256" key="4">
    <source>
        <dbReference type="ARBA" id="ARBA00022989"/>
    </source>
</evidence>
<evidence type="ECO:0000256" key="5">
    <source>
        <dbReference type="ARBA" id="ARBA00023136"/>
    </source>
</evidence>
<evidence type="ECO:0000313" key="9">
    <source>
        <dbReference type="Proteomes" id="UP001296921"/>
    </source>
</evidence>
<feature type="domain" description="Type II secretion system protein GspF" evidence="7">
    <location>
        <begin position="142"/>
        <end position="268"/>
    </location>
</feature>
<keyword evidence="4 6" id="KW-1133">Transmembrane helix</keyword>
<keyword evidence="3 6" id="KW-0812">Transmembrane</keyword>
<comment type="caution">
    <text evidence="8">The sequence shown here is derived from an EMBL/GenBank/DDBJ whole genome shotgun (WGS) entry which is preliminary data.</text>
</comment>
<feature type="transmembrane region" description="Helical" evidence="6">
    <location>
        <begin position="254"/>
        <end position="274"/>
    </location>
</feature>
<evidence type="ECO:0000313" key="8">
    <source>
        <dbReference type="EMBL" id="MBK5143530.1"/>
    </source>
</evidence>
<dbReference type="Proteomes" id="UP001296921">
    <property type="component" value="Unassembled WGS sequence"/>
</dbReference>
<dbReference type="InterPro" id="IPR018076">
    <property type="entry name" value="T2SS_GspF_dom"/>
</dbReference>
<keyword evidence="5 6" id="KW-0472">Membrane</keyword>
<sequence>MAYILALLFLIGIFGIAQHLYKQKRKDSVKQMLEIATHSATSSVAEKKDDSPTERLLRKSSKGVVLAAMLDKNILFKALAIIFVVLTVQILESLEILVLSQTMKVLILFIFIASIILLPNRIKNMIISSRVKRISEDLPFVIDMMAVCVQSGMTIENAIRYLAVNTATINPDISVLLTRVIMKMEVSGMSEALDMLNEEVPSQEVRMLASTLQQSIKFGSSVYMVLLDLSKEMREMQLLAIDEKVSGLAAKMSLPMIVFIMFPILALVGGPGFIRMVALWPS</sequence>
<evidence type="ECO:0000256" key="2">
    <source>
        <dbReference type="ARBA" id="ARBA00022475"/>
    </source>
</evidence>
<keyword evidence="9" id="KW-1185">Reference proteome</keyword>
<organism evidence="8 9">
    <name type="scientific">Limnobaculum allomyrinae</name>
    <dbReference type="NCBI Taxonomy" id="2791986"/>
    <lineage>
        <taxon>Bacteria</taxon>
        <taxon>Pseudomonadati</taxon>
        <taxon>Pseudomonadota</taxon>
        <taxon>Gammaproteobacteria</taxon>
        <taxon>Enterobacterales</taxon>
        <taxon>Budviciaceae</taxon>
        <taxon>Limnobaculum</taxon>
    </lineage>
</organism>
<gene>
    <name evidence="8" type="ORF">I2494_07330</name>
</gene>